<feature type="compositionally biased region" description="Polar residues" evidence="1">
    <location>
        <begin position="45"/>
        <end position="56"/>
    </location>
</feature>
<accession>A0A9K3JTF7</accession>
<reference evidence="2" key="1">
    <citation type="journal article" date="2017" name="Nature">
        <title>The sunflower genome provides insights into oil metabolism, flowering and Asterid evolution.</title>
        <authorList>
            <person name="Badouin H."/>
            <person name="Gouzy J."/>
            <person name="Grassa C.J."/>
            <person name="Murat F."/>
            <person name="Staton S.E."/>
            <person name="Cottret L."/>
            <person name="Lelandais-Briere C."/>
            <person name="Owens G.L."/>
            <person name="Carrere S."/>
            <person name="Mayjonade B."/>
            <person name="Legrand L."/>
            <person name="Gill N."/>
            <person name="Kane N.C."/>
            <person name="Bowers J.E."/>
            <person name="Hubner S."/>
            <person name="Bellec A."/>
            <person name="Berard A."/>
            <person name="Berges H."/>
            <person name="Blanchet N."/>
            <person name="Boniface M.C."/>
            <person name="Brunel D."/>
            <person name="Catrice O."/>
            <person name="Chaidir N."/>
            <person name="Claudel C."/>
            <person name="Donnadieu C."/>
            <person name="Faraut T."/>
            <person name="Fievet G."/>
            <person name="Helmstetter N."/>
            <person name="King M."/>
            <person name="Knapp S.J."/>
            <person name="Lai Z."/>
            <person name="Le Paslier M.C."/>
            <person name="Lippi Y."/>
            <person name="Lorenzon L."/>
            <person name="Mandel J.R."/>
            <person name="Marage G."/>
            <person name="Marchand G."/>
            <person name="Marquand E."/>
            <person name="Bret-Mestries E."/>
            <person name="Morien E."/>
            <person name="Nambeesan S."/>
            <person name="Nguyen T."/>
            <person name="Pegot-Espagnet P."/>
            <person name="Pouilly N."/>
            <person name="Raftis F."/>
            <person name="Sallet E."/>
            <person name="Schiex T."/>
            <person name="Thomas J."/>
            <person name="Vandecasteele C."/>
            <person name="Vares D."/>
            <person name="Vear F."/>
            <person name="Vautrin S."/>
            <person name="Crespi M."/>
            <person name="Mangin B."/>
            <person name="Burke J.M."/>
            <person name="Salse J."/>
            <person name="Munos S."/>
            <person name="Vincourt P."/>
            <person name="Rieseberg L.H."/>
            <person name="Langlade N.B."/>
        </authorList>
    </citation>
    <scope>NUCLEOTIDE SEQUENCE</scope>
    <source>
        <tissue evidence="2">Leaves</tissue>
    </source>
</reference>
<dbReference type="Gramene" id="mRNA:HanXRQr2_Chr01g0013701">
    <property type="protein sequence ID" value="mRNA:HanXRQr2_Chr01g0013701"/>
    <property type="gene ID" value="HanXRQr2_Chr01g0013701"/>
</dbReference>
<reference evidence="2" key="2">
    <citation type="submission" date="2020-06" db="EMBL/GenBank/DDBJ databases">
        <title>Helianthus annuus Genome sequencing and assembly Release 2.</title>
        <authorList>
            <person name="Gouzy J."/>
            <person name="Langlade N."/>
            <person name="Munos S."/>
        </authorList>
    </citation>
    <scope>NUCLEOTIDE SEQUENCE</scope>
    <source>
        <tissue evidence="2">Leaves</tissue>
    </source>
</reference>
<gene>
    <name evidence="2" type="ORF">HanXRQr2_Chr01g0013701</name>
</gene>
<keyword evidence="3" id="KW-1185">Reference proteome</keyword>
<name>A0A9K3JTF7_HELAN</name>
<evidence type="ECO:0000313" key="2">
    <source>
        <dbReference type="EMBL" id="KAF5821411.1"/>
    </source>
</evidence>
<protein>
    <submittedName>
        <fullName evidence="2">Uncharacterized protein</fullName>
    </submittedName>
</protein>
<evidence type="ECO:0000313" key="3">
    <source>
        <dbReference type="Proteomes" id="UP000215914"/>
    </source>
</evidence>
<feature type="compositionally biased region" description="Polar residues" evidence="1">
    <location>
        <begin position="26"/>
        <end position="38"/>
    </location>
</feature>
<dbReference type="EMBL" id="MNCJ02000316">
    <property type="protein sequence ID" value="KAF5821411.1"/>
    <property type="molecule type" value="Genomic_DNA"/>
</dbReference>
<evidence type="ECO:0000256" key="1">
    <source>
        <dbReference type="SAM" id="MobiDB-lite"/>
    </source>
</evidence>
<comment type="caution">
    <text evidence="2">The sequence shown here is derived from an EMBL/GenBank/DDBJ whole genome shotgun (WGS) entry which is preliminary data.</text>
</comment>
<dbReference type="Proteomes" id="UP000215914">
    <property type="component" value="Unassembled WGS sequence"/>
</dbReference>
<organism evidence="2 3">
    <name type="scientific">Helianthus annuus</name>
    <name type="common">Common sunflower</name>
    <dbReference type="NCBI Taxonomy" id="4232"/>
    <lineage>
        <taxon>Eukaryota</taxon>
        <taxon>Viridiplantae</taxon>
        <taxon>Streptophyta</taxon>
        <taxon>Embryophyta</taxon>
        <taxon>Tracheophyta</taxon>
        <taxon>Spermatophyta</taxon>
        <taxon>Magnoliopsida</taxon>
        <taxon>eudicotyledons</taxon>
        <taxon>Gunneridae</taxon>
        <taxon>Pentapetalae</taxon>
        <taxon>asterids</taxon>
        <taxon>campanulids</taxon>
        <taxon>Asterales</taxon>
        <taxon>Asteraceae</taxon>
        <taxon>Asteroideae</taxon>
        <taxon>Heliantheae alliance</taxon>
        <taxon>Heliantheae</taxon>
        <taxon>Helianthus</taxon>
    </lineage>
</organism>
<feature type="region of interest" description="Disordered" evidence="1">
    <location>
        <begin position="1"/>
        <end position="107"/>
    </location>
</feature>
<dbReference type="AlphaFoldDB" id="A0A9K3JTF7"/>
<proteinExistence type="predicted"/>
<sequence>MDRQNACNGHAASGVKTHAEDVSSPRAPNSNHQSSSQDHGAAGVNSGTPQTNSGKNVDNETGPFQQPGPTPQHILRKRTRDLRSPPSIGSTQGPQVKANLGHPQHESKTIDLNCVASSRDQSSSSNDDMPPDVTQVIFPDVDEPSAVPNAAEVRWGLLLESKWTDSKMILQI</sequence>